<dbReference type="EMBL" id="AHTH01000004">
    <property type="protein sequence ID" value="EHR42499.1"/>
    <property type="molecule type" value="Genomic_DNA"/>
</dbReference>
<keyword evidence="4" id="KW-1185">Reference proteome</keyword>
<sequence>MLANSLISLSELALINLIRQSALAYPALSALHILGIALLLGNILLLDLRLLGVLRQSALSDLFKLFSRLAGVGLLLAIGSGVLLFSVQPLQYVSNQAFLLKMLLLALALLNLLIVHLSQAWRQACSGGPVSNSLKLTAASSLLLWLTILVAGRWIAFV</sequence>
<dbReference type="AlphaFoldDB" id="H3ZAE5"/>
<dbReference type="Pfam" id="PF20349">
    <property type="entry name" value="DUF6644"/>
    <property type="match status" value="1"/>
</dbReference>
<organism evidence="3 4">
    <name type="scientific">Alishewanella jeotgali KCTC 22429</name>
    <dbReference type="NCBI Taxonomy" id="1129374"/>
    <lineage>
        <taxon>Bacteria</taxon>
        <taxon>Pseudomonadati</taxon>
        <taxon>Pseudomonadota</taxon>
        <taxon>Gammaproteobacteria</taxon>
        <taxon>Alteromonadales</taxon>
        <taxon>Alteromonadaceae</taxon>
        <taxon>Alishewanella</taxon>
    </lineage>
</organism>
<feature type="transmembrane region" description="Helical" evidence="1">
    <location>
        <begin position="136"/>
        <end position="156"/>
    </location>
</feature>
<feature type="transmembrane region" description="Helical" evidence="1">
    <location>
        <begin position="65"/>
        <end position="85"/>
    </location>
</feature>
<dbReference type="eggNOG" id="ENOG5031814">
    <property type="taxonomic scope" value="Bacteria"/>
</dbReference>
<keyword evidence="1" id="KW-1133">Transmembrane helix</keyword>
<name>H3ZAE5_9ALTE</name>
<dbReference type="PATRIC" id="fig|1129374.4.peg.285"/>
<dbReference type="Proteomes" id="UP000012046">
    <property type="component" value="Unassembled WGS sequence"/>
</dbReference>
<dbReference type="InterPro" id="IPR046586">
    <property type="entry name" value="DUF6644"/>
</dbReference>
<dbReference type="STRING" id="1129374.AJE_01419"/>
<gene>
    <name evidence="3" type="ORF">AJE_01419</name>
</gene>
<proteinExistence type="predicted"/>
<evidence type="ECO:0000256" key="1">
    <source>
        <dbReference type="SAM" id="Phobius"/>
    </source>
</evidence>
<comment type="caution">
    <text evidence="3">The sequence shown here is derived from an EMBL/GenBank/DDBJ whole genome shotgun (WGS) entry which is preliminary data.</text>
</comment>
<dbReference type="RefSeq" id="WP_008949335.1">
    <property type="nucleotide sequence ID" value="NZ_AHTH01000004.1"/>
</dbReference>
<feature type="domain" description="DUF6644" evidence="2">
    <location>
        <begin position="30"/>
        <end position="157"/>
    </location>
</feature>
<evidence type="ECO:0000313" key="4">
    <source>
        <dbReference type="Proteomes" id="UP000012046"/>
    </source>
</evidence>
<reference evidence="3 4" key="1">
    <citation type="journal article" date="2012" name="J. Bacteriol.">
        <title>Genome Sequence of Extracellular-Protease-Producing Alishewanella jeotgali Isolated from Traditional Korean Fermented Seafood.</title>
        <authorList>
            <person name="Jung J."/>
            <person name="Chun J."/>
            <person name="Park W."/>
        </authorList>
    </citation>
    <scope>NUCLEOTIDE SEQUENCE [LARGE SCALE GENOMIC DNA]</scope>
    <source>
        <strain evidence="3 4">KCTC 22429</strain>
    </source>
</reference>
<feature type="transmembrane region" description="Helical" evidence="1">
    <location>
        <begin position="97"/>
        <end position="115"/>
    </location>
</feature>
<protein>
    <recommendedName>
        <fullName evidence="2">DUF6644 domain-containing protein</fullName>
    </recommendedName>
</protein>
<evidence type="ECO:0000259" key="2">
    <source>
        <dbReference type="Pfam" id="PF20349"/>
    </source>
</evidence>
<evidence type="ECO:0000313" key="3">
    <source>
        <dbReference type="EMBL" id="EHR42499.1"/>
    </source>
</evidence>
<feature type="transmembrane region" description="Helical" evidence="1">
    <location>
        <begin position="23"/>
        <end position="45"/>
    </location>
</feature>
<keyword evidence="1" id="KW-0812">Transmembrane</keyword>
<keyword evidence="1" id="KW-0472">Membrane</keyword>
<accession>H3ZAE5</accession>